<feature type="region of interest" description="Disordered" evidence="1">
    <location>
        <begin position="142"/>
        <end position="174"/>
    </location>
</feature>
<feature type="compositionally biased region" description="Low complexity" evidence="1">
    <location>
        <begin position="156"/>
        <end position="167"/>
    </location>
</feature>
<feature type="region of interest" description="Disordered" evidence="1">
    <location>
        <begin position="382"/>
        <end position="446"/>
    </location>
</feature>
<feature type="region of interest" description="Disordered" evidence="1">
    <location>
        <begin position="90"/>
        <end position="115"/>
    </location>
</feature>
<accession>A0A9Q5NBV6</accession>
<proteinExistence type="predicted"/>
<evidence type="ECO:0000313" key="2">
    <source>
        <dbReference type="EMBL" id="OCB87889.1"/>
    </source>
</evidence>
<keyword evidence="3" id="KW-1185">Reference proteome</keyword>
<feature type="region of interest" description="Disordered" evidence="1">
    <location>
        <begin position="460"/>
        <end position="510"/>
    </location>
</feature>
<feature type="region of interest" description="Disordered" evidence="1">
    <location>
        <begin position="539"/>
        <end position="560"/>
    </location>
</feature>
<dbReference type="OrthoDB" id="6155966at2759"/>
<organism evidence="2 3">
    <name type="scientific">Sanghuangporus baumii</name>
    <name type="common">Phellinus baumii</name>
    <dbReference type="NCBI Taxonomy" id="108892"/>
    <lineage>
        <taxon>Eukaryota</taxon>
        <taxon>Fungi</taxon>
        <taxon>Dikarya</taxon>
        <taxon>Basidiomycota</taxon>
        <taxon>Agaricomycotina</taxon>
        <taxon>Agaricomycetes</taxon>
        <taxon>Hymenochaetales</taxon>
        <taxon>Hymenochaetaceae</taxon>
        <taxon>Sanghuangporus</taxon>
    </lineage>
</organism>
<feature type="region of interest" description="Disordered" evidence="1">
    <location>
        <begin position="225"/>
        <end position="328"/>
    </location>
</feature>
<protein>
    <submittedName>
        <fullName evidence="2">Uncharacterized protein</fullName>
    </submittedName>
</protein>
<name>A0A9Q5NBV6_SANBA</name>
<feature type="compositionally biased region" description="Polar residues" evidence="1">
    <location>
        <begin position="103"/>
        <end position="113"/>
    </location>
</feature>
<sequence length="626" mass="65997">MSHGHASDIFLHPSSVPHHGANIGSLPSWEVLRDDVASNPALGGGMGAAAGIKRGHDSVEDFFTDMKKRRVAPSYDPHMAERLSSLAYAHQQYGSSSSSSSSQQRPPNFNPRSISLDIHSPEELAAVNDFLLTLGRDIASAPPNIGRRSTHGFGGQQAQQQQSQPQSVISDLGSPSTYFDPVSLSQLGLANMPGIPSIPSPASASSSLSGISAYSANEFQQSYSPPIRSRANVQGSGLYPGLDDHPGRAGSGSRGSSTASSYLQTIALSPPEAHPPPPQSSSSGTPTGLYHRRMPSSAGSAFRPTPPLSSPEGSGTRSPSPLSISSQGYAQNRAGTGLIEMPDGAANFDSLARSSVALQQPQLGAYDVLGARTLRTEVLLKTVPGREEDNNEEDDREREQRTRVVLPPPGPVEPRIRTPLQRGPPARLSSSVHEGGSGAGEDRESRKLYPLLEAGDAEFRLPPLVGTSSSSSRRSSPYSSSSSAHRTARLRARTPSSEFSSPRGSPLKLPSFRSLTAELDLASSSSKSGAVEGDLARGLSEIRIGGSGGKGGAAVSAEERRRHAELIRDLLVQINKNYRERYGTPPPPSSHSESSPRQRRRTNLSNDAAAAAAAGDRDVEMVAAAQ</sequence>
<gene>
    <name evidence="2" type="ORF">A7U60_g5026</name>
</gene>
<feature type="compositionally biased region" description="Polar residues" evidence="1">
    <location>
        <begin position="311"/>
        <end position="328"/>
    </location>
</feature>
<feature type="compositionally biased region" description="Low complexity" evidence="1">
    <location>
        <begin position="467"/>
        <end position="485"/>
    </location>
</feature>
<comment type="caution">
    <text evidence="2">The sequence shown here is derived from an EMBL/GenBank/DDBJ whole genome shotgun (WGS) entry which is preliminary data.</text>
</comment>
<dbReference type="AlphaFoldDB" id="A0A9Q5NBV6"/>
<evidence type="ECO:0000313" key="3">
    <source>
        <dbReference type="Proteomes" id="UP000757232"/>
    </source>
</evidence>
<reference evidence="2" key="1">
    <citation type="submission" date="2016-06" db="EMBL/GenBank/DDBJ databases">
        <title>Draft Genome sequence of the fungus Inonotus baumii.</title>
        <authorList>
            <person name="Zhu H."/>
            <person name="Lin W."/>
        </authorList>
    </citation>
    <scope>NUCLEOTIDE SEQUENCE</scope>
    <source>
        <strain evidence="2">821</strain>
    </source>
</reference>
<feature type="region of interest" description="Disordered" evidence="1">
    <location>
        <begin position="577"/>
        <end position="626"/>
    </location>
</feature>
<dbReference type="Proteomes" id="UP000757232">
    <property type="component" value="Unassembled WGS sequence"/>
</dbReference>
<dbReference type="EMBL" id="LNZH02000187">
    <property type="protein sequence ID" value="OCB87889.1"/>
    <property type="molecule type" value="Genomic_DNA"/>
</dbReference>
<evidence type="ECO:0000256" key="1">
    <source>
        <dbReference type="SAM" id="MobiDB-lite"/>
    </source>
</evidence>